<dbReference type="EMBL" id="KZ613943">
    <property type="protein sequence ID" value="PMD42612.1"/>
    <property type="molecule type" value="Genomic_DNA"/>
</dbReference>
<protein>
    <submittedName>
        <fullName evidence="2">Uncharacterized protein</fullName>
    </submittedName>
</protein>
<evidence type="ECO:0000313" key="3">
    <source>
        <dbReference type="Proteomes" id="UP000235786"/>
    </source>
</evidence>
<keyword evidence="1" id="KW-1133">Transmembrane helix</keyword>
<accession>A0A2J6RVQ5</accession>
<feature type="transmembrane region" description="Helical" evidence="1">
    <location>
        <begin position="106"/>
        <end position="126"/>
    </location>
</feature>
<keyword evidence="1" id="KW-0812">Transmembrane</keyword>
<dbReference type="OrthoDB" id="3529721at2759"/>
<organism evidence="2 3">
    <name type="scientific">Hyaloscypha variabilis (strain UAMH 11265 / GT02V1 / F)</name>
    <name type="common">Meliniomyces variabilis</name>
    <dbReference type="NCBI Taxonomy" id="1149755"/>
    <lineage>
        <taxon>Eukaryota</taxon>
        <taxon>Fungi</taxon>
        <taxon>Dikarya</taxon>
        <taxon>Ascomycota</taxon>
        <taxon>Pezizomycotina</taxon>
        <taxon>Leotiomycetes</taxon>
        <taxon>Helotiales</taxon>
        <taxon>Hyaloscyphaceae</taxon>
        <taxon>Hyaloscypha</taxon>
        <taxon>Hyaloscypha variabilis</taxon>
    </lineage>
</organism>
<name>A0A2J6RVQ5_HYAVF</name>
<reference evidence="2 3" key="1">
    <citation type="submission" date="2016-04" db="EMBL/GenBank/DDBJ databases">
        <title>A degradative enzymes factory behind the ericoid mycorrhizal symbiosis.</title>
        <authorList>
            <consortium name="DOE Joint Genome Institute"/>
            <person name="Martino E."/>
            <person name="Morin E."/>
            <person name="Grelet G."/>
            <person name="Kuo A."/>
            <person name="Kohler A."/>
            <person name="Daghino S."/>
            <person name="Barry K."/>
            <person name="Choi C."/>
            <person name="Cichocki N."/>
            <person name="Clum A."/>
            <person name="Copeland A."/>
            <person name="Hainaut M."/>
            <person name="Haridas S."/>
            <person name="Labutti K."/>
            <person name="Lindquist E."/>
            <person name="Lipzen A."/>
            <person name="Khouja H.-R."/>
            <person name="Murat C."/>
            <person name="Ohm R."/>
            <person name="Olson A."/>
            <person name="Spatafora J."/>
            <person name="Veneault-Fourrey C."/>
            <person name="Henrissat B."/>
            <person name="Grigoriev I."/>
            <person name="Martin F."/>
            <person name="Perotto S."/>
        </authorList>
    </citation>
    <scope>NUCLEOTIDE SEQUENCE [LARGE SCALE GENOMIC DNA]</scope>
    <source>
        <strain evidence="2 3">F</strain>
    </source>
</reference>
<gene>
    <name evidence="2" type="ORF">L207DRAFT_632368</name>
</gene>
<feature type="transmembrane region" description="Helical" evidence="1">
    <location>
        <begin position="12"/>
        <end position="35"/>
    </location>
</feature>
<dbReference type="AlphaFoldDB" id="A0A2J6RVQ5"/>
<sequence>MPSLAEILLGRAFLKALYTGNAVWHTSAFVHFSFLPAKVMRRISRRAYSTTPTIASTPGGDAWHHDILAYLGGINAPFVALAAMRLYSLLKTSSPEESEEIDLDVLALTVLALANGSQAFLNLFVYRKNDRWIMGKGLDRITVLDTVFTIMDAAVVIAKLTK</sequence>
<dbReference type="Proteomes" id="UP000235786">
    <property type="component" value="Unassembled WGS sequence"/>
</dbReference>
<feature type="transmembrane region" description="Helical" evidence="1">
    <location>
        <begin position="67"/>
        <end position="86"/>
    </location>
</feature>
<keyword evidence="1" id="KW-0472">Membrane</keyword>
<proteinExistence type="predicted"/>
<dbReference type="STRING" id="1149755.A0A2J6RVQ5"/>
<evidence type="ECO:0000256" key="1">
    <source>
        <dbReference type="SAM" id="Phobius"/>
    </source>
</evidence>
<evidence type="ECO:0000313" key="2">
    <source>
        <dbReference type="EMBL" id="PMD42612.1"/>
    </source>
</evidence>
<keyword evidence="3" id="KW-1185">Reference proteome</keyword>